<feature type="transmembrane region" description="Helical" evidence="2">
    <location>
        <begin position="37"/>
        <end position="59"/>
    </location>
</feature>
<name>A0A7S2KP48_9STRA</name>
<dbReference type="PANTHER" id="PTHR12480">
    <property type="entry name" value="ARGININE DEMETHYLASE AND LYSYL-HYDROXYLASE JMJD"/>
    <property type="match status" value="1"/>
</dbReference>
<feature type="domain" description="JmjC" evidence="3">
    <location>
        <begin position="372"/>
        <end position="545"/>
    </location>
</feature>
<dbReference type="AlphaFoldDB" id="A0A7S2KP48"/>
<proteinExistence type="predicted"/>
<keyword evidence="2" id="KW-0812">Transmembrane</keyword>
<organism evidence="4">
    <name type="scientific">Skeletonema marinoi</name>
    <dbReference type="NCBI Taxonomy" id="267567"/>
    <lineage>
        <taxon>Eukaryota</taxon>
        <taxon>Sar</taxon>
        <taxon>Stramenopiles</taxon>
        <taxon>Ochrophyta</taxon>
        <taxon>Bacillariophyta</taxon>
        <taxon>Coscinodiscophyceae</taxon>
        <taxon>Thalassiosirophycidae</taxon>
        <taxon>Thalassiosirales</taxon>
        <taxon>Skeletonemataceae</taxon>
        <taxon>Skeletonema</taxon>
        <taxon>Skeletonema marinoi-dohrnii complex</taxon>
    </lineage>
</organism>
<gene>
    <name evidence="4" type="ORF">SMAR0320_LOCUS3981</name>
</gene>
<evidence type="ECO:0000313" key="4">
    <source>
        <dbReference type="EMBL" id="CAD9582673.1"/>
    </source>
</evidence>
<dbReference type="Gene3D" id="2.60.120.650">
    <property type="entry name" value="Cupin"/>
    <property type="match status" value="1"/>
</dbReference>
<dbReference type="EMBL" id="HBGZ01005720">
    <property type="protein sequence ID" value="CAD9582673.1"/>
    <property type="molecule type" value="Transcribed_RNA"/>
</dbReference>
<evidence type="ECO:0000259" key="3">
    <source>
        <dbReference type="PROSITE" id="PS51184"/>
    </source>
</evidence>
<protein>
    <recommendedName>
        <fullName evidence="3">JmjC domain-containing protein</fullName>
    </recommendedName>
</protein>
<keyword evidence="2" id="KW-1133">Transmembrane helix</keyword>
<reference evidence="4" key="1">
    <citation type="submission" date="2021-01" db="EMBL/GenBank/DDBJ databases">
        <authorList>
            <person name="Corre E."/>
            <person name="Pelletier E."/>
            <person name="Niang G."/>
            <person name="Scheremetjew M."/>
            <person name="Finn R."/>
            <person name="Kale V."/>
            <person name="Holt S."/>
            <person name="Cochrane G."/>
            <person name="Meng A."/>
            <person name="Brown T."/>
            <person name="Cohen L."/>
        </authorList>
    </citation>
    <scope>NUCLEOTIDE SEQUENCE</scope>
    <source>
        <strain evidence="4">SM1012Den-03</strain>
    </source>
</reference>
<feature type="region of interest" description="Disordered" evidence="1">
    <location>
        <begin position="778"/>
        <end position="813"/>
    </location>
</feature>
<dbReference type="PROSITE" id="PS51184">
    <property type="entry name" value="JMJC"/>
    <property type="match status" value="1"/>
</dbReference>
<dbReference type="SUPFAM" id="SSF51197">
    <property type="entry name" value="Clavaminate synthase-like"/>
    <property type="match status" value="1"/>
</dbReference>
<feature type="compositionally biased region" description="Polar residues" evidence="1">
    <location>
        <begin position="797"/>
        <end position="810"/>
    </location>
</feature>
<dbReference type="InterPro" id="IPR027417">
    <property type="entry name" value="P-loop_NTPase"/>
</dbReference>
<sequence>MRPSTGISRRRRSAIGAAATLKRRRTNNYYHYRREDLAFFVFCCCIFAIPMKALMDWIVSQTFSPATVEVKQHSYTEEGLIINGDPKCVKTKSPIGSPFGRAADNLQLGPCAYFFEEKQAPPGGWLHDIDYFFDRPGQQLEAKEQCYLDCLRGLAEDEITPSFLIRAAQMKLPKVVQTLMDDYGMDPLYKVKSTDGIPRLNAVQEAVHGGYPVVLKTLTRGNIKLVIDNYGRTVEDYITMRASPIRPFHALKYFGIKVPETNLSPLIAFNDTEFEKLEERQGWTSKTDYPHEYDNTCDIDVVNELSREEFYREYLLPGRPVLIRDQAADDELQAFSKKYWQTTTDFHPSSKHKVGPTAYPSLTDQKACDTKLSISEMENATECPTMPGIPMVHARHPTNRDLELLYPATNGEVLNPTHSWAKLTEFFHVHSHRKHRMQLFWGGDGSGATFHWHLSAFNILYAGLKEWRLAPPLFRGYTGMPASKVQLDASFSLKCTQKPGDLLWFPDYWGHMTINHRFSIGAAIIHGGYRDLNVEPEMRARDDALHNTASERETIETLVPRHDEQAPAKTEAEVPDFFFVHINKCGGSSMISMLNERCPGQWRNEKWSSPALLRTFHCSAQCWIDRWGGKAWNDQYSFAIVRHPLARAVSNFFFLIDQCSKKRSKICEERAISTHYNGVVINDLADDELKINLFHSWVEKAYKLFPPGSHNHHLFGSHAHNNDVYSTFNATMTSWMVNADGEIAVDEVYRLEEMASGGMDKLSTKIPCLKNAATASERFLAEQEQEESTEEHPHLPAQQQHVQLATKNTSPPYPDYERFAANRRTKEIFLEVYAADFHNFGYKWPDPSRLQVQASK</sequence>
<dbReference type="Gene3D" id="3.40.50.300">
    <property type="entry name" value="P-loop containing nucleotide triphosphate hydrolases"/>
    <property type="match status" value="1"/>
</dbReference>
<evidence type="ECO:0000256" key="2">
    <source>
        <dbReference type="SAM" id="Phobius"/>
    </source>
</evidence>
<evidence type="ECO:0000256" key="1">
    <source>
        <dbReference type="SAM" id="MobiDB-lite"/>
    </source>
</evidence>
<dbReference type="SUPFAM" id="SSF52540">
    <property type="entry name" value="P-loop containing nucleoside triphosphate hydrolases"/>
    <property type="match status" value="1"/>
</dbReference>
<keyword evidence="2" id="KW-0472">Membrane</keyword>
<dbReference type="InterPro" id="IPR050910">
    <property type="entry name" value="JMJD6_ArgDemeth/LysHydrox"/>
</dbReference>
<accession>A0A7S2KP48</accession>
<dbReference type="InterPro" id="IPR003347">
    <property type="entry name" value="JmjC_dom"/>
</dbReference>